<dbReference type="GeneID" id="5486288"/>
<proteinExistence type="predicted"/>
<dbReference type="AlphaFoldDB" id="A7EUJ6"/>
<dbReference type="EMBL" id="CH476632">
    <property type="protein sequence ID" value="EDN93138.1"/>
    <property type="molecule type" value="Genomic_DNA"/>
</dbReference>
<name>A7EUJ6_SCLS1</name>
<evidence type="ECO:0000313" key="1">
    <source>
        <dbReference type="EMBL" id="EDN93138.1"/>
    </source>
</evidence>
<dbReference type="Proteomes" id="UP000001312">
    <property type="component" value="Unassembled WGS sequence"/>
</dbReference>
<organism evidence="1 2">
    <name type="scientific">Sclerotinia sclerotiorum (strain ATCC 18683 / 1980 / Ss-1)</name>
    <name type="common">White mold</name>
    <name type="synonym">Whetzelinia sclerotiorum</name>
    <dbReference type="NCBI Taxonomy" id="665079"/>
    <lineage>
        <taxon>Eukaryota</taxon>
        <taxon>Fungi</taxon>
        <taxon>Dikarya</taxon>
        <taxon>Ascomycota</taxon>
        <taxon>Pezizomycotina</taxon>
        <taxon>Leotiomycetes</taxon>
        <taxon>Helotiales</taxon>
        <taxon>Sclerotiniaceae</taxon>
        <taxon>Sclerotinia</taxon>
    </lineage>
</organism>
<gene>
    <name evidence="1" type="ORF">SS1G_09003</name>
</gene>
<reference evidence="2" key="1">
    <citation type="journal article" date="2011" name="PLoS Genet.">
        <title>Genomic analysis of the necrotrophic fungal pathogens Sclerotinia sclerotiorum and Botrytis cinerea.</title>
        <authorList>
            <person name="Amselem J."/>
            <person name="Cuomo C.A."/>
            <person name="van Kan J.A."/>
            <person name="Viaud M."/>
            <person name="Benito E.P."/>
            <person name="Couloux A."/>
            <person name="Coutinho P.M."/>
            <person name="de Vries R.P."/>
            <person name="Dyer P.S."/>
            <person name="Fillinger S."/>
            <person name="Fournier E."/>
            <person name="Gout L."/>
            <person name="Hahn M."/>
            <person name="Kohn L."/>
            <person name="Lapalu N."/>
            <person name="Plummer K.M."/>
            <person name="Pradier J.M."/>
            <person name="Quevillon E."/>
            <person name="Sharon A."/>
            <person name="Simon A."/>
            <person name="ten Have A."/>
            <person name="Tudzynski B."/>
            <person name="Tudzynski P."/>
            <person name="Wincker P."/>
            <person name="Andrew M."/>
            <person name="Anthouard V."/>
            <person name="Beever R.E."/>
            <person name="Beffa R."/>
            <person name="Benoit I."/>
            <person name="Bouzid O."/>
            <person name="Brault B."/>
            <person name="Chen Z."/>
            <person name="Choquer M."/>
            <person name="Collemare J."/>
            <person name="Cotton P."/>
            <person name="Danchin E.G."/>
            <person name="Da Silva C."/>
            <person name="Gautier A."/>
            <person name="Giraud C."/>
            <person name="Giraud T."/>
            <person name="Gonzalez C."/>
            <person name="Grossetete S."/>
            <person name="Guldener U."/>
            <person name="Henrissat B."/>
            <person name="Howlett B.J."/>
            <person name="Kodira C."/>
            <person name="Kretschmer M."/>
            <person name="Lappartient A."/>
            <person name="Leroch M."/>
            <person name="Levis C."/>
            <person name="Mauceli E."/>
            <person name="Neuveglise C."/>
            <person name="Oeser B."/>
            <person name="Pearson M."/>
            <person name="Poulain J."/>
            <person name="Poussereau N."/>
            <person name="Quesneville H."/>
            <person name="Rascle C."/>
            <person name="Schumacher J."/>
            <person name="Segurens B."/>
            <person name="Sexton A."/>
            <person name="Silva E."/>
            <person name="Sirven C."/>
            <person name="Soanes D.M."/>
            <person name="Talbot N.J."/>
            <person name="Templeton M."/>
            <person name="Yandava C."/>
            <person name="Yarden O."/>
            <person name="Zeng Q."/>
            <person name="Rollins J.A."/>
            <person name="Lebrun M.H."/>
            <person name="Dickman M."/>
        </authorList>
    </citation>
    <scope>NUCLEOTIDE SEQUENCE [LARGE SCALE GENOMIC DNA]</scope>
    <source>
        <strain evidence="2">ATCC 18683 / 1980 / Ss-1</strain>
    </source>
</reference>
<dbReference type="RefSeq" id="XP_001590239.1">
    <property type="nucleotide sequence ID" value="XM_001590189.1"/>
</dbReference>
<dbReference type="InParanoid" id="A7EUJ6"/>
<keyword evidence="2" id="KW-1185">Reference proteome</keyword>
<accession>A7EUJ6</accession>
<dbReference type="KEGG" id="ssl:SS1G_09003"/>
<protein>
    <submittedName>
        <fullName evidence="1">Uncharacterized protein</fullName>
    </submittedName>
</protein>
<sequence length="66" mass="7150">MTSSLEMGGLRSERSDIVGTIIGNVNELRGGKEINTDGLAQLPTRGCFGDCILFFDEISNDNQDID</sequence>
<evidence type="ECO:0000313" key="2">
    <source>
        <dbReference type="Proteomes" id="UP000001312"/>
    </source>
</evidence>